<dbReference type="InterPro" id="IPR023753">
    <property type="entry name" value="FAD/NAD-binding_dom"/>
</dbReference>
<evidence type="ECO:0000256" key="5">
    <source>
        <dbReference type="ARBA" id="ARBA00023002"/>
    </source>
</evidence>
<comment type="similarity">
    <text evidence="2">Belongs to the class-III pyridine nucleotide-disulfide oxidoreductase family.</text>
</comment>
<dbReference type="PRINTS" id="PR00411">
    <property type="entry name" value="PNDRDTASEI"/>
</dbReference>
<keyword evidence="10" id="KW-0575">Peroxidase</keyword>
<dbReference type="PANTHER" id="PTHR43429">
    <property type="entry name" value="PYRIDINE NUCLEOTIDE-DISULFIDE OXIDOREDUCTASE DOMAIN-CONTAINING"/>
    <property type="match status" value="1"/>
</dbReference>
<dbReference type="PANTHER" id="PTHR43429:SF1">
    <property type="entry name" value="NAD(P)H SULFUR OXIDOREDUCTASE (COA-DEPENDENT)"/>
    <property type="match status" value="1"/>
</dbReference>
<dbReference type="EMBL" id="JWHU01000023">
    <property type="protein sequence ID" value="KIU20213.1"/>
    <property type="molecule type" value="Genomic_DNA"/>
</dbReference>
<dbReference type="STRING" id="137591.AO080_05630"/>
<keyword evidence="3" id="KW-0285">Flavoprotein</keyword>
<dbReference type="SUPFAM" id="SSF51905">
    <property type="entry name" value="FAD/NAD(P)-binding domain"/>
    <property type="match status" value="1"/>
</dbReference>
<comment type="cofactor">
    <cofactor evidence="1">
        <name>FAD</name>
        <dbReference type="ChEBI" id="CHEBI:57692"/>
    </cofactor>
</comment>
<accession>A0A0D1JFM0</accession>
<evidence type="ECO:0000256" key="1">
    <source>
        <dbReference type="ARBA" id="ARBA00001974"/>
    </source>
</evidence>
<keyword evidence="11" id="KW-1185">Reference proteome</keyword>
<evidence type="ECO:0000256" key="6">
    <source>
        <dbReference type="ARBA" id="ARBA00023097"/>
    </source>
</evidence>
<dbReference type="RefSeq" id="WP_043711464.1">
    <property type="nucleotide sequence ID" value="NZ_JALOCT010000005.1"/>
</dbReference>
<evidence type="ECO:0000256" key="3">
    <source>
        <dbReference type="ARBA" id="ARBA00022630"/>
    </source>
</evidence>
<dbReference type="Gene3D" id="3.30.390.30">
    <property type="match status" value="1"/>
</dbReference>
<dbReference type="EC" id="1.11.1.1" evidence="10"/>
<dbReference type="PATRIC" id="fig|137591.25.peg.1228"/>
<comment type="caution">
    <text evidence="10">The sequence shown here is derived from an EMBL/GenBank/DDBJ whole genome shotgun (WGS) entry which is preliminary data.</text>
</comment>
<gene>
    <name evidence="10" type="primary">npr_1</name>
    <name evidence="10" type="ORF">QX99_01256</name>
</gene>
<protein>
    <submittedName>
        <fullName evidence="10">Npr_1 protein</fullName>
        <ecNumber evidence="10">1.11.1.1</ecNumber>
    </submittedName>
</protein>
<dbReference type="InterPro" id="IPR036188">
    <property type="entry name" value="FAD/NAD-bd_sf"/>
</dbReference>
<dbReference type="eggNOG" id="COG0446">
    <property type="taxonomic scope" value="Bacteria"/>
</dbReference>
<dbReference type="AlphaFoldDB" id="A0A0D1JFM0"/>
<evidence type="ECO:0000256" key="7">
    <source>
        <dbReference type="ARBA" id="ARBA00023284"/>
    </source>
</evidence>
<evidence type="ECO:0000313" key="10">
    <source>
        <dbReference type="EMBL" id="KIU20213.1"/>
    </source>
</evidence>
<proteinExistence type="inferred from homology"/>
<dbReference type="Proteomes" id="UP000032287">
    <property type="component" value="Unassembled WGS sequence"/>
</dbReference>
<feature type="domain" description="FAD/NAD(P)-binding" evidence="9">
    <location>
        <begin position="1"/>
        <end position="311"/>
    </location>
</feature>
<dbReference type="SUPFAM" id="SSF55424">
    <property type="entry name" value="FAD/NAD-linked reductases, dimerisation (C-terminal) domain"/>
    <property type="match status" value="1"/>
</dbReference>
<dbReference type="PRINTS" id="PR00368">
    <property type="entry name" value="FADPNR"/>
</dbReference>
<evidence type="ECO:0000259" key="9">
    <source>
        <dbReference type="Pfam" id="PF07992"/>
    </source>
</evidence>
<evidence type="ECO:0000313" key="11">
    <source>
        <dbReference type="Proteomes" id="UP000032287"/>
    </source>
</evidence>
<dbReference type="Gene3D" id="3.50.50.60">
    <property type="entry name" value="FAD/NAD(P)-binding domain"/>
    <property type="match status" value="2"/>
</dbReference>
<dbReference type="InterPro" id="IPR004099">
    <property type="entry name" value="Pyr_nucl-diS_OxRdtase_dimer"/>
</dbReference>
<keyword evidence="6" id="KW-0558">Oxidation</keyword>
<feature type="domain" description="Pyridine nucleotide-disulphide oxidoreductase dimerisation" evidence="8">
    <location>
        <begin position="337"/>
        <end position="436"/>
    </location>
</feature>
<keyword evidence="4" id="KW-0274">FAD</keyword>
<name>A0A0D1JFM0_9LACO</name>
<evidence type="ECO:0000259" key="8">
    <source>
        <dbReference type="Pfam" id="PF02852"/>
    </source>
</evidence>
<dbReference type="InterPro" id="IPR016156">
    <property type="entry name" value="FAD/NAD-linked_Rdtase_dimer_sf"/>
</dbReference>
<dbReference type="GO" id="GO:0016692">
    <property type="term" value="F:NADH peroxidase activity"/>
    <property type="evidence" value="ECO:0007669"/>
    <property type="project" value="UniProtKB-EC"/>
</dbReference>
<dbReference type="Pfam" id="PF07992">
    <property type="entry name" value="Pyr_redox_2"/>
    <property type="match status" value="1"/>
</dbReference>
<evidence type="ECO:0000256" key="2">
    <source>
        <dbReference type="ARBA" id="ARBA00009130"/>
    </source>
</evidence>
<dbReference type="Pfam" id="PF02852">
    <property type="entry name" value="Pyr_redox_dim"/>
    <property type="match status" value="1"/>
</dbReference>
<dbReference type="InterPro" id="IPR050260">
    <property type="entry name" value="FAD-bd_OxRdtase"/>
</dbReference>
<keyword evidence="5 10" id="KW-0560">Oxidoreductase</keyword>
<sequence>MKVVIVGASHAGIAAAQRVVAKYADAEVTLIDRRTTHLSFIGAGAHMYLNGEIDSPAAIDYCEDEQLQTLGVDLRLGVNVLSLDADQRLLSLEAVETGEQTTIRYDRLILATGSTPRIPAVPGFESKHVHLLKRVDDVIALRQALDTAKDVANQQVIVLGGGLAGTEAAMAMRNAGAKVTLLHNHDSLASGYFDHDFSERLAELLRAHGIDVVTNVDVRRMEDVADRGVVIETAVDTYAANEVIVTIGMLANTMTVGDEVTIGVNRSAVVDEYMYTTNPYILAVGDAATSKNPQLQENWSIMHASGAVRQGILAAENLLKKRISSPGSQAAYGVKLFDWFFMRVGVTADSARFVNRAVAEYVLETDQVADYMVADNDNAHIWIKVIFDPATHVLLGVQMQSKRDFTEMFNMMAVALNHQVTLEDLAFSDMMFEPHANTPLNFLSDVALRALDENEARS</sequence>
<keyword evidence="7" id="KW-0676">Redox-active center</keyword>
<evidence type="ECO:0000256" key="4">
    <source>
        <dbReference type="ARBA" id="ARBA00022827"/>
    </source>
</evidence>
<reference evidence="10 11" key="1">
    <citation type="journal article" date="2015" name="Microbiology (Mosc.)">
        <title>Genomics of the Weissella cibaria species with an examination of its metabolic traits.</title>
        <authorList>
            <person name="Lynch K.M."/>
            <person name="Lucid A."/>
            <person name="Arendt E.K."/>
            <person name="Sleator R.D."/>
            <person name="Lucey B."/>
            <person name="Coffey A."/>
        </authorList>
    </citation>
    <scope>NUCLEOTIDE SEQUENCE [LARGE SCALE GENOMIC DNA]</scope>
    <source>
        <strain evidence="10 11">MG1</strain>
    </source>
</reference>
<organism evidence="10 11">
    <name type="scientific">Weissella cibaria</name>
    <dbReference type="NCBI Taxonomy" id="137591"/>
    <lineage>
        <taxon>Bacteria</taxon>
        <taxon>Bacillati</taxon>
        <taxon>Bacillota</taxon>
        <taxon>Bacilli</taxon>
        <taxon>Lactobacillales</taxon>
        <taxon>Lactobacillaceae</taxon>
        <taxon>Weissella</taxon>
    </lineage>
</organism>